<name>A0A3M0KNL2_HIRRU</name>
<feature type="compositionally biased region" description="Polar residues" evidence="1">
    <location>
        <begin position="1"/>
        <end position="10"/>
    </location>
</feature>
<dbReference type="EMBL" id="QRBI01000104">
    <property type="protein sequence ID" value="RMC14705.1"/>
    <property type="molecule type" value="Genomic_DNA"/>
</dbReference>
<feature type="region of interest" description="Disordered" evidence="1">
    <location>
        <begin position="143"/>
        <end position="163"/>
    </location>
</feature>
<organism evidence="2 3">
    <name type="scientific">Hirundo rustica rustica</name>
    <dbReference type="NCBI Taxonomy" id="333673"/>
    <lineage>
        <taxon>Eukaryota</taxon>
        <taxon>Metazoa</taxon>
        <taxon>Chordata</taxon>
        <taxon>Craniata</taxon>
        <taxon>Vertebrata</taxon>
        <taxon>Euteleostomi</taxon>
        <taxon>Archelosauria</taxon>
        <taxon>Archosauria</taxon>
        <taxon>Dinosauria</taxon>
        <taxon>Saurischia</taxon>
        <taxon>Theropoda</taxon>
        <taxon>Coelurosauria</taxon>
        <taxon>Aves</taxon>
        <taxon>Neognathae</taxon>
        <taxon>Neoaves</taxon>
        <taxon>Telluraves</taxon>
        <taxon>Australaves</taxon>
        <taxon>Passeriformes</taxon>
        <taxon>Sylvioidea</taxon>
        <taxon>Hirundinidae</taxon>
        <taxon>Hirundo</taxon>
    </lineage>
</organism>
<proteinExistence type="predicted"/>
<feature type="compositionally biased region" description="Low complexity" evidence="1">
    <location>
        <begin position="11"/>
        <end position="21"/>
    </location>
</feature>
<feature type="region of interest" description="Disordered" evidence="1">
    <location>
        <begin position="1"/>
        <end position="38"/>
    </location>
</feature>
<dbReference type="AlphaFoldDB" id="A0A3M0KNL2"/>
<accession>A0A3M0KNL2</accession>
<evidence type="ECO:0000313" key="2">
    <source>
        <dbReference type="EMBL" id="RMC14705.1"/>
    </source>
</evidence>
<evidence type="ECO:0000256" key="1">
    <source>
        <dbReference type="SAM" id="MobiDB-lite"/>
    </source>
</evidence>
<sequence length="163" mass="17824">MESGQASGQLPSPKGGSSRPSPMLPVSLRPKEEEKGPTYRQLMGFYTLSPQQKEKKTNLGLPETQDLGETIGMSQMSLTVAEVYDPFIPPLPSYSRLPRDAPLALPRVLRCPHRTHVLTVPHVVQGMQLGGFAKMVEDQGQSSSMVPPVFEQPELPQGEFLAS</sequence>
<gene>
    <name evidence="2" type="ORF">DUI87_06877</name>
</gene>
<comment type="caution">
    <text evidence="2">The sequence shown here is derived from an EMBL/GenBank/DDBJ whole genome shotgun (WGS) entry which is preliminary data.</text>
</comment>
<reference evidence="2 3" key="1">
    <citation type="submission" date="2018-07" db="EMBL/GenBank/DDBJ databases">
        <title>A high quality draft genome assembly of the barn swallow (H. rustica rustica).</title>
        <authorList>
            <person name="Formenti G."/>
            <person name="Chiara M."/>
            <person name="Poveda L."/>
            <person name="Francoijs K.-J."/>
            <person name="Bonisoli-Alquati A."/>
            <person name="Canova L."/>
            <person name="Gianfranceschi L."/>
            <person name="Horner D.S."/>
            <person name="Saino N."/>
        </authorList>
    </citation>
    <scope>NUCLEOTIDE SEQUENCE [LARGE SCALE GENOMIC DNA]</scope>
    <source>
        <strain evidence="2">Chelidonia</strain>
        <tissue evidence="2">Blood</tissue>
    </source>
</reference>
<evidence type="ECO:0000313" key="3">
    <source>
        <dbReference type="Proteomes" id="UP000269221"/>
    </source>
</evidence>
<protein>
    <submittedName>
        <fullName evidence="2">Uncharacterized protein</fullName>
    </submittedName>
</protein>
<dbReference type="Proteomes" id="UP000269221">
    <property type="component" value="Unassembled WGS sequence"/>
</dbReference>
<keyword evidence="3" id="KW-1185">Reference proteome</keyword>